<proteinExistence type="predicted"/>
<dbReference type="AlphaFoldDB" id="A0A022QI31"/>
<sequence>MYKETLILKSTTEPVKSTALPLESINHVHGSYCFAASVLGVGDGVTDHVLQEYLQHATCLFIDQSAYSLHAAPTSQTADGRLCDALDVVAEHFAVALCPALSQPLSALSSS</sequence>
<gene>
    <name evidence="1" type="ORF">MIMGU_mgv1a016698mg</name>
</gene>
<protein>
    <submittedName>
        <fullName evidence="1">Uncharacterized protein</fullName>
    </submittedName>
</protein>
<accession>A0A022QI31</accession>
<reference evidence="1 2" key="1">
    <citation type="journal article" date="2013" name="Proc. Natl. Acad. Sci. U.S.A.">
        <title>Fine-scale variation in meiotic recombination in Mimulus inferred from population shotgun sequencing.</title>
        <authorList>
            <person name="Hellsten U."/>
            <person name="Wright K.M."/>
            <person name="Jenkins J."/>
            <person name="Shu S."/>
            <person name="Yuan Y."/>
            <person name="Wessler S.R."/>
            <person name="Schmutz J."/>
            <person name="Willis J.H."/>
            <person name="Rokhsar D.S."/>
        </authorList>
    </citation>
    <scope>NUCLEOTIDE SEQUENCE [LARGE SCALE GENOMIC DNA]</scope>
    <source>
        <strain evidence="2">cv. DUN x IM62</strain>
    </source>
</reference>
<name>A0A022QI31_ERYGU</name>
<evidence type="ECO:0000313" key="1">
    <source>
        <dbReference type="EMBL" id="EYU26165.1"/>
    </source>
</evidence>
<dbReference type="EMBL" id="KI631751">
    <property type="protein sequence ID" value="EYU26165.1"/>
    <property type="molecule type" value="Genomic_DNA"/>
</dbReference>
<keyword evidence="2" id="KW-1185">Reference proteome</keyword>
<dbReference type="Proteomes" id="UP000030748">
    <property type="component" value="Unassembled WGS sequence"/>
</dbReference>
<dbReference type="STRING" id="4155.A0A022QI31"/>
<evidence type="ECO:0000313" key="2">
    <source>
        <dbReference type="Proteomes" id="UP000030748"/>
    </source>
</evidence>
<organism evidence="1 2">
    <name type="scientific">Erythranthe guttata</name>
    <name type="common">Yellow monkey flower</name>
    <name type="synonym">Mimulus guttatus</name>
    <dbReference type="NCBI Taxonomy" id="4155"/>
    <lineage>
        <taxon>Eukaryota</taxon>
        <taxon>Viridiplantae</taxon>
        <taxon>Streptophyta</taxon>
        <taxon>Embryophyta</taxon>
        <taxon>Tracheophyta</taxon>
        <taxon>Spermatophyta</taxon>
        <taxon>Magnoliopsida</taxon>
        <taxon>eudicotyledons</taxon>
        <taxon>Gunneridae</taxon>
        <taxon>Pentapetalae</taxon>
        <taxon>asterids</taxon>
        <taxon>lamiids</taxon>
        <taxon>Lamiales</taxon>
        <taxon>Phrymaceae</taxon>
        <taxon>Erythranthe</taxon>
    </lineage>
</organism>